<dbReference type="PATRIC" id="fig|1202534.3.peg.2890"/>
<dbReference type="AlphaFoldDB" id="R9BWC9"/>
<dbReference type="PROSITE" id="PS00211">
    <property type="entry name" value="ABC_TRANSPORTER_1"/>
    <property type="match status" value="1"/>
</dbReference>
<evidence type="ECO:0000313" key="6">
    <source>
        <dbReference type="EMBL" id="EOR21030.1"/>
    </source>
</evidence>
<accession>R9BWC9</accession>
<dbReference type="Pfam" id="PF00005">
    <property type="entry name" value="ABC_tran"/>
    <property type="match status" value="1"/>
</dbReference>
<dbReference type="PANTHER" id="PTHR42798:SF6">
    <property type="entry name" value="CELL DIVISION ATP-BINDING PROTEIN FTSE"/>
    <property type="match status" value="1"/>
</dbReference>
<evidence type="ECO:0000256" key="3">
    <source>
        <dbReference type="ARBA" id="ARBA00022741"/>
    </source>
</evidence>
<dbReference type="EMBL" id="ASRV01000167">
    <property type="protein sequence ID" value="EOR21030.1"/>
    <property type="molecule type" value="Genomic_DNA"/>
</dbReference>
<evidence type="ECO:0000256" key="1">
    <source>
        <dbReference type="ARBA" id="ARBA00005417"/>
    </source>
</evidence>
<dbReference type="InterPro" id="IPR017871">
    <property type="entry name" value="ABC_transporter-like_CS"/>
</dbReference>
<protein>
    <submittedName>
        <fullName evidence="6">ABC transporter (ATP-binding protein)</fullName>
    </submittedName>
</protein>
<comment type="caution">
    <text evidence="6">The sequence shown here is derived from an EMBL/GenBank/DDBJ whole genome shotgun (WGS) entry which is preliminary data.</text>
</comment>
<dbReference type="InterPro" id="IPR017911">
    <property type="entry name" value="MacB-like_ATP-bd"/>
</dbReference>
<reference evidence="6 7" key="1">
    <citation type="submission" date="2013-03" db="EMBL/GenBank/DDBJ databases">
        <title>Whole genome shotgun sequencing of Clostridium sartagoforme AAU1.</title>
        <authorList>
            <person name="Joshi C.G."/>
            <person name="Duggirala S.M."/>
            <person name="Nathani N.M."/>
            <person name="Bhatt V.D."/>
            <person name="Patel A.K."/>
            <person name="Pandya P.R."/>
            <person name="KaPatel J.A."/>
        </authorList>
    </citation>
    <scope>NUCLEOTIDE SEQUENCE [LARGE SCALE GENOMIC DNA]</scope>
    <source>
        <strain evidence="6 7">AAU1</strain>
    </source>
</reference>
<dbReference type="GO" id="GO:0098796">
    <property type="term" value="C:membrane protein complex"/>
    <property type="evidence" value="ECO:0007669"/>
    <property type="project" value="UniProtKB-ARBA"/>
</dbReference>
<dbReference type="OrthoDB" id="9791546at2"/>
<evidence type="ECO:0000313" key="7">
    <source>
        <dbReference type="Proteomes" id="UP000013988"/>
    </source>
</evidence>
<keyword evidence="7" id="KW-1185">Reference proteome</keyword>
<name>R9BWC9_9CLOT</name>
<feature type="domain" description="ABC transporter" evidence="5">
    <location>
        <begin position="6"/>
        <end position="223"/>
    </location>
</feature>
<keyword evidence="2" id="KW-0813">Transport</keyword>
<dbReference type="CDD" id="cd03255">
    <property type="entry name" value="ABC_MJ0796_LolCDE_FtsE"/>
    <property type="match status" value="1"/>
</dbReference>
<comment type="similarity">
    <text evidence="1">Belongs to the ABC transporter superfamily.</text>
</comment>
<sequence>MNEYALQLKNITKKYHDGESENIVLKDISLNVKHGEFVAIVGPSGSGKSTLLSIAGMLLSPNSGEIVLNGKCLSDEKQKNWTKIRRKQIGFIFQNHQLLPYLTVEDQLKLVKNMNKKVSLDVNETLKELGLKDCAKKYPSNMSGGEKQRIAIARAFMNNPDVILADEPTASLDGTRGRQVVEMIKKEVMKHNKAAVMVTHDERILDLVDVIYRMDKGILVRDN</sequence>
<evidence type="ECO:0000256" key="2">
    <source>
        <dbReference type="ARBA" id="ARBA00022448"/>
    </source>
</evidence>
<dbReference type="InterPro" id="IPR003593">
    <property type="entry name" value="AAA+_ATPase"/>
</dbReference>
<dbReference type="Proteomes" id="UP000013988">
    <property type="component" value="Unassembled WGS sequence"/>
</dbReference>
<dbReference type="PANTHER" id="PTHR42798">
    <property type="entry name" value="LIPOPROTEIN-RELEASING SYSTEM ATP-BINDING PROTEIN LOLD"/>
    <property type="match status" value="1"/>
</dbReference>
<dbReference type="GO" id="GO:0016887">
    <property type="term" value="F:ATP hydrolysis activity"/>
    <property type="evidence" value="ECO:0007669"/>
    <property type="project" value="InterPro"/>
</dbReference>
<evidence type="ECO:0000256" key="4">
    <source>
        <dbReference type="ARBA" id="ARBA00022840"/>
    </source>
</evidence>
<dbReference type="GO" id="GO:0005524">
    <property type="term" value="F:ATP binding"/>
    <property type="evidence" value="ECO:0007669"/>
    <property type="project" value="UniProtKB-KW"/>
</dbReference>
<dbReference type="GO" id="GO:0022857">
    <property type="term" value="F:transmembrane transporter activity"/>
    <property type="evidence" value="ECO:0007669"/>
    <property type="project" value="UniProtKB-ARBA"/>
</dbReference>
<dbReference type="SMART" id="SM00382">
    <property type="entry name" value="AAA"/>
    <property type="match status" value="1"/>
</dbReference>
<keyword evidence="4 6" id="KW-0067">ATP-binding</keyword>
<organism evidence="6 7">
    <name type="scientific">Clostridium sartagoforme AAU1</name>
    <dbReference type="NCBI Taxonomy" id="1202534"/>
    <lineage>
        <taxon>Bacteria</taxon>
        <taxon>Bacillati</taxon>
        <taxon>Bacillota</taxon>
        <taxon>Clostridia</taxon>
        <taxon>Eubacteriales</taxon>
        <taxon>Clostridiaceae</taxon>
        <taxon>Clostridium</taxon>
    </lineage>
</organism>
<dbReference type="SUPFAM" id="SSF52540">
    <property type="entry name" value="P-loop containing nucleoside triphosphate hydrolases"/>
    <property type="match status" value="1"/>
</dbReference>
<dbReference type="PROSITE" id="PS50893">
    <property type="entry name" value="ABC_TRANSPORTER_2"/>
    <property type="match status" value="1"/>
</dbReference>
<dbReference type="InterPro" id="IPR003439">
    <property type="entry name" value="ABC_transporter-like_ATP-bd"/>
</dbReference>
<dbReference type="RefSeq" id="WP_016208204.1">
    <property type="nucleotide sequence ID" value="NZ_ASRV01000167.1"/>
</dbReference>
<keyword evidence="3" id="KW-0547">Nucleotide-binding</keyword>
<dbReference type="Gene3D" id="3.40.50.300">
    <property type="entry name" value="P-loop containing nucleotide triphosphate hydrolases"/>
    <property type="match status" value="1"/>
</dbReference>
<dbReference type="InterPro" id="IPR027417">
    <property type="entry name" value="P-loop_NTPase"/>
</dbReference>
<gene>
    <name evidence="6" type="ORF">A500_14618</name>
</gene>
<proteinExistence type="inferred from homology"/>
<evidence type="ECO:0000259" key="5">
    <source>
        <dbReference type="PROSITE" id="PS50893"/>
    </source>
</evidence>
<dbReference type="FunFam" id="3.40.50.300:FF:000032">
    <property type="entry name" value="Export ABC transporter ATP-binding protein"/>
    <property type="match status" value="1"/>
</dbReference>